<comment type="caution">
    <text evidence="2">The sequence shown here is derived from an EMBL/GenBank/DDBJ whole genome shotgun (WGS) entry which is preliminary data.</text>
</comment>
<dbReference type="AlphaFoldDB" id="A0AAN8XB67"/>
<sequence>MQVLFPFLPLRPRKESRRGQKVVPKEVKNGSRRGRKGVLKKKKKKKRGGPGRGRKVYLVGQRIIRVGGGEWFWRRPKLATLTSAATTSLTGFWSVRLWE</sequence>
<evidence type="ECO:0000313" key="3">
    <source>
        <dbReference type="Proteomes" id="UP001381693"/>
    </source>
</evidence>
<name>A0AAN8XB67_HALRR</name>
<proteinExistence type="predicted"/>
<accession>A0AAN8XB67</accession>
<evidence type="ECO:0000256" key="1">
    <source>
        <dbReference type="SAM" id="MobiDB-lite"/>
    </source>
</evidence>
<keyword evidence="3" id="KW-1185">Reference proteome</keyword>
<organism evidence="2 3">
    <name type="scientific">Halocaridina rubra</name>
    <name type="common">Hawaiian red shrimp</name>
    <dbReference type="NCBI Taxonomy" id="373956"/>
    <lineage>
        <taxon>Eukaryota</taxon>
        <taxon>Metazoa</taxon>
        <taxon>Ecdysozoa</taxon>
        <taxon>Arthropoda</taxon>
        <taxon>Crustacea</taxon>
        <taxon>Multicrustacea</taxon>
        <taxon>Malacostraca</taxon>
        <taxon>Eumalacostraca</taxon>
        <taxon>Eucarida</taxon>
        <taxon>Decapoda</taxon>
        <taxon>Pleocyemata</taxon>
        <taxon>Caridea</taxon>
        <taxon>Atyoidea</taxon>
        <taxon>Atyidae</taxon>
        <taxon>Halocaridina</taxon>
    </lineage>
</organism>
<reference evidence="2 3" key="1">
    <citation type="submission" date="2023-11" db="EMBL/GenBank/DDBJ databases">
        <title>Halocaridina rubra genome assembly.</title>
        <authorList>
            <person name="Smith C."/>
        </authorList>
    </citation>
    <scope>NUCLEOTIDE SEQUENCE [LARGE SCALE GENOMIC DNA]</scope>
    <source>
        <strain evidence="2">EP-1</strain>
        <tissue evidence="2">Whole</tissue>
    </source>
</reference>
<feature type="non-terminal residue" evidence="2">
    <location>
        <position position="99"/>
    </location>
</feature>
<dbReference type="Proteomes" id="UP001381693">
    <property type="component" value="Unassembled WGS sequence"/>
</dbReference>
<protein>
    <submittedName>
        <fullName evidence="2">Uncharacterized protein</fullName>
    </submittedName>
</protein>
<dbReference type="EMBL" id="JAXCGZ010005702">
    <property type="protein sequence ID" value="KAK7081102.1"/>
    <property type="molecule type" value="Genomic_DNA"/>
</dbReference>
<feature type="region of interest" description="Disordered" evidence="1">
    <location>
        <begin position="15"/>
        <end position="53"/>
    </location>
</feature>
<evidence type="ECO:0000313" key="2">
    <source>
        <dbReference type="EMBL" id="KAK7081102.1"/>
    </source>
</evidence>
<feature type="compositionally biased region" description="Basic residues" evidence="1">
    <location>
        <begin position="30"/>
        <end position="53"/>
    </location>
</feature>
<gene>
    <name evidence="2" type="ORF">SK128_002205</name>
</gene>